<dbReference type="InterPro" id="IPR002637">
    <property type="entry name" value="RdgB/HAM1"/>
</dbReference>
<sequence>MEIIVATNNQGKLLEMQQGIYDSNISLVSYQKYSQIAEKPQEAGQTYFENAYLKAKFYQAKLKQPVLADDGGLELVAFPEILGLKTQRFFKSSDPLDQNQEILALFQNTKTSKKVTLKATLVYLMDESNYLTSEASLVGEIVPPKGTMGYGFDSIIKIPALNKTLAEMTDFERAHYSPRIQALKKILLKIKGD</sequence>
<dbReference type="RefSeq" id="WP_218326891.1">
    <property type="nucleotide sequence ID" value="NZ_JAHUZB010000005.1"/>
</dbReference>
<evidence type="ECO:0000313" key="2">
    <source>
        <dbReference type="EMBL" id="MBV7391684.1"/>
    </source>
</evidence>
<dbReference type="PANTHER" id="PTHR11067">
    <property type="entry name" value="INOSINE TRIPHOSPHATE PYROPHOSPHATASE/HAM1 PROTEIN"/>
    <property type="match status" value="1"/>
</dbReference>
<accession>A0ABS6TFH6</accession>
<gene>
    <name evidence="2" type="ORF">KUA55_13430</name>
</gene>
<evidence type="ECO:0000313" key="3">
    <source>
        <dbReference type="Proteomes" id="UP000774130"/>
    </source>
</evidence>
<dbReference type="Proteomes" id="UP000774130">
    <property type="component" value="Unassembled WGS sequence"/>
</dbReference>
<dbReference type="PANTHER" id="PTHR11067:SF9">
    <property type="entry name" value="INOSINE TRIPHOSPHATE PYROPHOSPHATASE"/>
    <property type="match status" value="1"/>
</dbReference>
<protein>
    <submittedName>
        <fullName evidence="2">Non-canonical purine NTP pyrophosphatase</fullName>
    </submittedName>
</protein>
<evidence type="ECO:0000256" key="1">
    <source>
        <dbReference type="ARBA" id="ARBA00022801"/>
    </source>
</evidence>
<proteinExistence type="predicted"/>
<dbReference type="CDD" id="cd00515">
    <property type="entry name" value="HAM1"/>
    <property type="match status" value="1"/>
</dbReference>
<name>A0ABS6TFH6_9ENTE</name>
<keyword evidence="1" id="KW-0378">Hydrolase</keyword>
<dbReference type="Pfam" id="PF01725">
    <property type="entry name" value="Ham1p_like"/>
    <property type="match status" value="1"/>
</dbReference>
<organism evidence="2 3">
    <name type="scientific">Enterococcus alishanensis</name>
    <dbReference type="NCBI Taxonomy" id="1303817"/>
    <lineage>
        <taxon>Bacteria</taxon>
        <taxon>Bacillati</taxon>
        <taxon>Bacillota</taxon>
        <taxon>Bacilli</taxon>
        <taxon>Lactobacillales</taxon>
        <taxon>Enterococcaceae</taxon>
        <taxon>Enterococcus</taxon>
    </lineage>
</organism>
<reference evidence="2 3" key="1">
    <citation type="submission" date="2021-06" db="EMBL/GenBank/DDBJ databases">
        <title>Enterococcus alishanensis sp. nov., a novel lactic acid bacterium isolated from fresh coffee beans.</title>
        <authorList>
            <person name="Chen Y.-S."/>
        </authorList>
    </citation>
    <scope>NUCLEOTIDE SEQUENCE [LARGE SCALE GENOMIC DNA]</scope>
    <source>
        <strain evidence="2 3">ALS3</strain>
    </source>
</reference>
<dbReference type="EMBL" id="JAHUZB010000005">
    <property type="protein sequence ID" value="MBV7391684.1"/>
    <property type="molecule type" value="Genomic_DNA"/>
</dbReference>
<keyword evidence="3" id="KW-1185">Reference proteome</keyword>
<comment type="caution">
    <text evidence="2">The sequence shown here is derived from an EMBL/GenBank/DDBJ whole genome shotgun (WGS) entry which is preliminary data.</text>
</comment>